<dbReference type="GO" id="GO:0016020">
    <property type="term" value="C:membrane"/>
    <property type="evidence" value="ECO:0007669"/>
    <property type="project" value="InterPro"/>
</dbReference>
<evidence type="ECO:0000313" key="3">
    <source>
        <dbReference type="EMBL" id="CAH9054691.1"/>
    </source>
</evidence>
<evidence type="ECO:0000313" key="4">
    <source>
        <dbReference type="Proteomes" id="UP001152467"/>
    </source>
</evidence>
<dbReference type="RefSeq" id="WP_261626119.1">
    <property type="nucleotide sequence ID" value="NZ_CAMAPC010000004.1"/>
</dbReference>
<dbReference type="InterPro" id="IPR037185">
    <property type="entry name" value="EmrE-like"/>
</dbReference>
<feature type="transmembrane region" description="Helical" evidence="1">
    <location>
        <begin position="262"/>
        <end position="282"/>
    </location>
</feature>
<dbReference type="SUPFAM" id="SSF103481">
    <property type="entry name" value="Multidrug resistance efflux transporter EmrE"/>
    <property type="match status" value="2"/>
</dbReference>
<dbReference type="Proteomes" id="UP001152467">
    <property type="component" value="Unassembled WGS sequence"/>
</dbReference>
<keyword evidence="1" id="KW-0472">Membrane</keyword>
<keyword evidence="1" id="KW-1133">Transmembrane helix</keyword>
<feature type="transmembrane region" description="Helical" evidence="1">
    <location>
        <begin position="178"/>
        <end position="195"/>
    </location>
</feature>
<feature type="transmembrane region" description="Helical" evidence="1">
    <location>
        <begin position="237"/>
        <end position="256"/>
    </location>
</feature>
<feature type="domain" description="EamA" evidence="2">
    <location>
        <begin position="8"/>
        <end position="136"/>
    </location>
</feature>
<feature type="transmembrane region" description="Helical" evidence="1">
    <location>
        <begin position="123"/>
        <end position="140"/>
    </location>
</feature>
<proteinExistence type="predicted"/>
<feature type="domain" description="EamA" evidence="2">
    <location>
        <begin position="148"/>
        <end position="276"/>
    </location>
</feature>
<feature type="transmembrane region" description="Helical" evidence="1">
    <location>
        <begin position="207"/>
        <end position="225"/>
    </location>
</feature>
<dbReference type="Pfam" id="PF00892">
    <property type="entry name" value="EamA"/>
    <property type="match status" value="2"/>
</dbReference>
<evidence type="ECO:0000259" key="2">
    <source>
        <dbReference type="Pfam" id="PF00892"/>
    </source>
</evidence>
<comment type="caution">
    <text evidence="3">The sequence shown here is derived from an EMBL/GenBank/DDBJ whole genome shotgun (WGS) entry which is preliminary data.</text>
</comment>
<sequence>MRPEQTSLLYLHIAVLLFGGTALFSKLIDLSALDITVYRTAVAFVVLALLLKLTGKRLRLEQNKDYFIAVMLGVVVGLHWVTYFAGMQMAGIATGIIAFFTYPVITVFLEPFFTKQRIKNKDIVSACVVLFGIYLLIPEASLGNQVTLGIITGIISGALFALRNLLQKRFFASYSGPHTMFYQTLTACMMLAAFVQIPPTQLPSQDIYYILLAGVVFTAIPHALFASSLKHLSATTAGLISCLQPLYGTLLAFMLLAEEPTIMTLVGGLLVISAACFETWSITRKKPNASIRPSRCQR</sequence>
<keyword evidence="1" id="KW-0812">Transmembrane</keyword>
<dbReference type="PANTHER" id="PTHR22911">
    <property type="entry name" value="ACYL-MALONYL CONDENSING ENZYME-RELATED"/>
    <property type="match status" value="1"/>
</dbReference>
<dbReference type="EMBL" id="CAMAPC010000004">
    <property type="protein sequence ID" value="CAH9054691.1"/>
    <property type="molecule type" value="Genomic_DNA"/>
</dbReference>
<feature type="transmembrane region" description="Helical" evidence="1">
    <location>
        <begin position="36"/>
        <end position="54"/>
    </location>
</feature>
<reference evidence="3" key="1">
    <citation type="submission" date="2022-07" db="EMBL/GenBank/DDBJ databases">
        <authorList>
            <person name="Criscuolo A."/>
        </authorList>
    </citation>
    <scope>NUCLEOTIDE SEQUENCE</scope>
    <source>
        <strain evidence="3">CIP111854</strain>
    </source>
</reference>
<evidence type="ECO:0000256" key="1">
    <source>
        <dbReference type="SAM" id="Phobius"/>
    </source>
</evidence>
<feature type="transmembrane region" description="Helical" evidence="1">
    <location>
        <begin position="66"/>
        <end position="86"/>
    </location>
</feature>
<feature type="transmembrane region" description="Helical" evidence="1">
    <location>
        <begin position="7"/>
        <end position="24"/>
    </location>
</feature>
<feature type="transmembrane region" description="Helical" evidence="1">
    <location>
        <begin position="146"/>
        <end position="166"/>
    </location>
</feature>
<keyword evidence="4" id="KW-1185">Reference proteome</keyword>
<name>A0A9W4VXS2_9GAMM</name>
<dbReference type="AlphaFoldDB" id="A0A9W4VXS2"/>
<organism evidence="3 4">
    <name type="scientific">Pseudoalteromonas holothuriae</name>
    <dbReference type="NCBI Taxonomy" id="2963714"/>
    <lineage>
        <taxon>Bacteria</taxon>
        <taxon>Pseudomonadati</taxon>
        <taxon>Pseudomonadota</taxon>
        <taxon>Gammaproteobacteria</taxon>
        <taxon>Alteromonadales</taxon>
        <taxon>Pseudoalteromonadaceae</taxon>
        <taxon>Pseudoalteromonas</taxon>
    </lineage>
</organism>
<accession>A0A9W4VXS2</accession>
<protein>
    <submittedName>
        <fullName evidence="3">Cystine transporter YijE</fullName>
    </submittedName>
</protein>
<feature type="transmembrane region" description="Helical" evidence="1">
    <location>
        <begin position="92"/>
        <end position="111"/>
    </location>
</feature>
<dbReference type="InterPro" id="IPR000620">
    <property type="entry name" value="EamA_dom"/>
</dbReference>
<gene>
    <name evidence="3" type="primary">yijE</name>
    <name evidence="3" type="ORF">PSECIP111854_01425</name>
</gene>